<evidence type="ECO:0000313" key="1">
    <source>
        <dbReference type="EMBL" id="KAG0536214.1"/>
    </source>
</evidence>
<evidence type="ECO:0000313" key="2">
    <source>
        <dbReference type="Proteomes" id="UP000807115"/>
    </source>
</evidence>
<protein>
    <submittedName>
        <fullName evidence="1">Uncharacterized protein</fullName>
    </submittedName>
</protein>
<dbReference type="AlphaFoldDB" id="A0A921ULS7"/>
<comment type="caution">
    <text evidence="1">The sequence shown here is derived from an EMBL/GenBank/DDBJ whole genome shotgun (WGS) entry which is preliminary data.</text>
</comment>
<sequence length="54" mass="6344">MSSGLWRLGPPNGLDSDHWPSILQTILWRLWDARNSEIFRQEHSSITQVRSLRV</sequence>
<name>A0A921ULS7_SORBI</name>
<gene>
    <name evidence="1" type="ORF">BDA96_03G045400</name>
</gene>
<reference evidence="1" key="1">
    <citation type="journal article" date="2019" name="BMC Genomics">
        <title>A new reference genome for Sorghum bicolor reveals high levels of sequence similarity between sweet and grain genotypes: implications for the genetics of sugar metabolism.</title>
        <authorList>
            <person name="Cooper E.A."/>
            <person name="Brenton Z.W."/>
            <person name="Flinn B.S."/>
            <person name="Jenkins J."/>
            <person name="Shu S."/>
            <person name="Flowers D."/>
            <person name="Luo F."/>
            <person name="Wang Y."/>
            <person name="Xia P."/>
            <person name="Barry K."/>
            <person name="Daum C."/>
            <person name="Lipzen A."/>
            <person name="Yoshinaga Y."/>
            <person name="Schmutz J."/>
            <person name="Saski C."/>
            <person name="Vermerris W."/>
            <person name="Kresovich S."/>
        </authorList>
    </citation>
    <scope>NUCLEOTIDE SEQUENCE</scope>
</reference>
<proteinExistence type="predicted"/>
<accession>A0A921ULS7</accession>
<organism evidence="1 2">
    <name type="scientific">Sorghum bicolor</name>
    <name type="common">Sorghum</name>
    <name type="synonym">Sorghum vulgare</name>
    <dbReference type="NCBI Taxonomy" id="4558"/>
    <lineage>
        <taxon>Eukaryota</taxon>
        <taxon>Viridiplantae</taxon>
        <taxon>Streptophyta</taxon>
        <taxon>Embryophyta</taxon>
        <taxon>Tracheophyta</taxon>
        <taxon>Spermatophyta</taxon>
        <taxon>Magnoliopsida</taxon>
        <taxon>Liliopsida</taxon>
        <taxon>Poales</taxon>
        <taxon>Poaceae</taxon>
        <taxon>PACMAD clade</taxon>
        <taxon>Panicoideae</taxon>
        <taxon>Andropogonodae</taxon>
        <taxon>Andropogoneae</taxon>
        <taxon>Sorghinae</taxon>
        <taxon>Sorghum</taxon>
    </lineage>
</organism>
<dbReference type="EMBL" id="CM027682">
    <property type="protein sequence ID" value="KAG0536214.1"/>
    <property type="molecule type" value="Genomic_DNA"/>
</dbReference>
<dbReference type="Proteomes" id="UP000807115">
    <property type="component" value="Chromosome 3"/>
</dbReference>
<reference evidence="1" key="2">
    <citation type="submission" date="2020-10" db="EMBL/GenBank/DDBJ databases">
        <authorList>
            <person name="Cooper E.A."/>
            <person name="Brenton Z.W."/>
            <person name="Flinn B.S."/>
            <person name="Jenkins J."/>
            <person name="Shu S."/>
            <person name="Flowers D."/>
            <person name="Luo F."/>
            <person name="Wang Y."/>
            <person name="Xia P."/>
            <person name="Barry K."/>
            <person name="Daum C."/>
            <person name="Lipzen A."/>
            <person name="Yoshinaga Y."/>
            <person name="Schmutz J."/>
            <person name="Saski C."/>
            <person name="Vermerris W."/>
            <person name="Kresovich S."/>
        </authorList>
    </citation>
    <scope>NUCLEOTIDE SEQUENCE</scope>
</reference>